<comment type="caution">
    <text evidence="2">The sequence shown here is derived from an EMBL/GenBank/DDBJ whole genome shotgun (WGS) entry which is preliminary data.</text>
</comment>
<feature type="region of interest" description="Disordered" evidence="1">
    <location>
        <begin position="316"/>
        <end position="342"/>
    </location>
</feature>
<dbReference type="EMBL" id="JAIXMP010000021">
    <property type="protein sequence ID" value="KAI9256537.1"/>
    <property type="molecule type" value="Genomic_DNA"/>
</dbReference>
<dbReference type="Proteomes" id="UP001209540">
    <property type="component" value="Unassembled WGS sequence"/>
</dbReference>
<proteinExistence type="predicted"/>
<reference evidence="2" key="1">
    <citation type="journal article" date="2022" name="IScience">
        <title>Evolution of zygomycete secretomes and the origins of terrestrial fungal ecologies.</title>
        <authorList>
            <person name="Chang Y."/>
            <person name="Wang Y."/>
            <person name="Mondo S."/>
            <person name="Ahrendt S."/>
            <person name="Andreopoulos W."/>
            <person name="Barry K."/>
            <person name="Beard J."/>
            <person name="Benny G.L."/>
            <person name="Blankenship S."/>
            <person name="Bonito G."/>
            <person name="Cuomo C."/>
            <person name="Desiro A."/>
            <person name="Gervers K.A."/>
            <person name="Hundley H."/>
            <person name="Kuo A."/>
            <person name="LaButti K."/>
            <person name="Lang B.F."/>
            <person name="Lipzen A."/>
            <person name="O'Donnell K."/>
            <person name="Pangilinan J."/>
            <person name="Reynolds N."/>
            <person name="Sandor L."/>
            <person name="Smith M.E."/>
            <person name="Tsang A."/>
            <person name="Grigoriev I.V."/>
            <person name="Stajich J.E."/>
            <person name="Spatafora J.W."/>
        </authorList>
    </citation>
    <scope>NUCLEOTIDE SEQUENCE</scope>
    <source>
        <strain evidence="2">RSA 2281</strain>
    </source>
</reference>
<dbReference type="PANTHER" id="PTHR15131">
    <property type="entry name" value="SMALL NUCLEAR RNA ACTIVATING COMPLEX, POLYPEPTIDE 1"/>
    <property type="match status" value="1"/>
</dbReference>
<dbReference type="InterPro" id="IPR019188">
    <property type="entry name" value="SNAPC1"/>
</dbReference>
<dbReference type="AlphaFoldDB" id="A0AAD5PDE6"/>
<evidence type="ECO:0000313" key="2">
    <source>
        <dbReference type="EMBL" id="KAI9256537.1"/>
    </source>
</evidence>
<sequence length="342" mass="39615">MSYTPNDNSNTPLYRRSLNHPTSSLEAADLIRVDRGQRGLLKISAIRDVDLLLATFGKQEEHLFANFIEAWKTLNFSNVHYTSIDKETRQSFMQAFYDEFLEYFNSDVHYLRIGAVYGLYCMYISQPPSLTALCSIRVNRDQWRIMFQFYIDGATSNDKEHANASFAFKQLLDQDAFIHVIQTKMKSPYYAELMEFKSSNQLLEEFHTMRKRRIAQDAISACRRDDAETRTTVPIDKLSTKYQKAKSAVRMTPQATLAAQDILLSITGVKESNPRLLHNALVKSSLSAEEDDFIHTLDNASRALWNARKRRLEGYFERPSNSRRKKKNNNEDEDEDNETNNT</sequence>
<evidence type="ECO:0000256" key="1">
    <source>
        <dbReference type="SAM" id="MobiDB-lite"/>
    </source>
</evidence>
<keyword evidence="3" id="KW-1185">Reference proteome</keyword>
<reference evidence="2" key="2">
    <citation type="submission" date="2023-02" db="EMBL/GenBank/DDBJ databases">
        <authorList>
            <consortium name="DOE Joint Genome Institute"/>
            <person name="Mondo S.J."/>
            <person name="Chang Y."/>
            <person name="Wang Y."/>
            <person name="Ahrendt S."/>
            <person name="Andreopoulos W."/>
            <person name="Barry K."/>
            <person name="Beard J."/>
            <person name="Benny G.L."/>
            <person name="Blankenship S."/>
            <person name="Bonito G."/>
            <person name="Cuomo C."/>
            <person name="Desiro A."/>
            <person name="Gervers K.A."/>
            <person name="Hundley H."/>
            <person name="Kuo A."/>
            <person name="LaButti K."/>
            <person name="Lang B.F."/>
            <person name="Lipzen A."/>
            <person name="O'Donnell K."/>
            <person name="Pangilinan J."/>
            <person name="Reynolds N."/>
            <person name="Sandor L."/>
            <person name="Smith M.W."/>
            <person name="Tsang A."/>
            <person name="Grigoriev I.V."/>
            <person name="Stajich J.E."/>
            <person name="Spatafora J.W."/>
        </authorList>
    </citation>
    <scope>NUCLEOTIDE SEQUENCE</scope>
    <source>
        <strain evidence="2">RSA 2281</strain>
    </source>
</reference>
<dbReference type="GO" id="GO:0043565">
    <property type="term" value="F:sequence-specific DNA binding"/>
    <property type="evidence" value="ECO:0007669"/>
    <property type="project" value="TreeGrafter"/>
</dbReference>
<dbReference type="GO" id="GO:0042796">
    <property type="term" value="P:snRNA transcription by RNA polymerase III"/>
    <property type="evidence" value="ECO:0007669"/>
    <property type="project" value="TreeGrafter"/>
</dbReference>
<organism evidence="2 3">
    <name type="scientific">Phascolomyces articulosus</name>
    <dbReference type="NCBI Taxonomy" id="60185"/>
    <lineage>
        <taxon>Eukaryota</taxon>
        <taxon>Fungi</taxon>
        <taxon>Fungi incertae sedis</taxon>
        <taxon>Mucoromycota</taxon>
        <taxon>Mucoromycotina</taxon>
        <taxon>Mucoromycetes</taxon>
        <taxon>Mucorales</taxon>
        <taxon>Lichtheimiaceae</taxon>
        <taxon>Phascolomyces</taxon>
    </lineage>
</organism>
<evidence type="ECO:0000313" key="3">
    <source>
        <dbReference type="Proteomes" id="UP001209540"/>
    </source>
</evidence>
<dbReference type="Pfam" id="PF09808">
    <property type="entry name" value="SNAPC1"/>
    <property type="match status" value="1"/>
</dbReference>
<name>A0AAD5PDE6_9FUNG</name>
<protein>
    <submittedName>
        <fullName evidence="2">Small nuclear RNA activating complex, subunit SNAP43-domain-containing protein</fullName>
    </submittedName>
</protein>
<gene>
    <name evidence="2" type="ORF">BDA99DRAFT_516694</name>
</gene>
<accession>A0AAD5PDE6</accession>
<dbReference type="GO" id="GO:0042795">
    <property type="term" value="P:snRNA transcription by RNA polymerase II"/>
    <property type="evidence" value="ECO:0007669"/>
    <property type="project" value="TreeGrafter"/>
</dbReference>
<dbReference type="PANTHER" id="PTHR15131:SF3">
    <property type="entry name" value="SNRNA-ACTIVATING PROTEIN COMPLEX SUBUNIT 1"/>
    <property type="match status" value="1"/>
</dbReference>
<feature type="compositionally biased region" description="Acidic residues" evidence="1">
    <location>
        <begin position="331"/>
        <end position="342"/>
    </location>
</feature>
<dbReference type="GO" id="GO:0019185">
    <property type="term" value="C:snRNA-activating protein complex"/>
    <property type="evidence" value="ECO:0007669"/>
    <property type="project" value="TreeGrafter"/>
</dbReference>